<accession>A0A2T5IJ31</accession>
<dbReference type="Gene3D" id="3.50.4.20">
    <property type="match status" value="1"/>
</dbReference>
<proteinExistence type="predicted"/>
<dbReference type="PIRSF" id="PIRSF012565">
    <property type="entry name" value="DUF1027"/>
    <property type="match status" value="1"/>
</dbReference>
<comment type="caution">
    <text evidence="3">The sequence shown here is derived from an EMBL/GenBank/DDBJ whole genome shotgun (WGS) entry which is preliminary data.</text>
</comment>
<evidence type="ECO:0000313" key="3">
    <source>
        <dbReference type="EMBL" id="PTQ83840.1"/>
    </source>
</evidence>
<feature type="region of interest" description="Disordered" evidence="2">
    <location>
        <begin position="143"/>
        <end position="241"/>
    </location>
</feature>
<keyword evidence="1" id="KW-1015">Disulfide bond</keyword>
<evidence type="ECO:0000256" key="1">
    <source>
        <dbReference type="PIRSR" id="PIRSR012565-1"/>
    </source>
</evidence>
<dbReference type="InterPro" id="IPR009370">
    <property type="entry name" value="YutD-like"/>
</dbReference>
<dbReference type="Pfam" id="PF06265">
    <property type="entry name" value="YutD-like"/>
    <property type="match status" value="1"/>
</dbReference>
<feature type="compositionally biased region" description="Basic and acidic residues" evidence="2">
    <location>
        <begin position="227"/>
        <end position="241"/>
    </location>
</feature>
<organism evidence="3 4">
    <name type="scientific">Trichococcus patagoniensis</name>
    <dbReference type="NCBI Taxonomy" id="382641"/>
    <lineage>
        <taxon>Bacteria</taxon>
        <taxon>Bacillati</taxon>
        <taxon>Bacillota</taxon>
        <taxon>Bacilli</taxon>
        <taxon>Lactobacillales</taxon>
        <taxon>Carnobacteriaceae</taxon>
        <taxon>Trichococcus</taxon>
    </lineage>
</organism>
<feature type="disulfide bond" evidence="1">
    <location>
        <begin position="123"/>
        <end position="127"/>
    </location>
</feature>
<dbReference type="RefSeq" id="WP_170100248.1">
    <property type="nucleotide sequence ID" value="NZ_QAOM01000012.1"/>
</dbReference>
<feature type="compositionally biased region" description="Basic residues" evidence="2">
    <location>
        <begin position="144"/>
        <end position="153"/>
    </location>
</feature>
<evidence type="ECO:0000313" key="4">
    <source>
        <dbReference type="Proteomes" id="UP000244161"/>
    </source>
</evidence>
<feature type="compositionally biased region" description="Basic and acidic residues" evidence="2">
    <location>
        <begin position="208"/>
        <end position="220"/>
    </location>
</feature>
<feature type="compositionally biased region" description="Low complexity" evidence="2">
    <location>
        <begin position="165"/>
        <end position="175"/>
    </location>
</feature>
<name>A0A2T5IJ31_9LACT</name>
<reference evidence="3 4" key="1">
    <citation type="submission" date="2018-04" db="EMBL/GenBank/DDBJ databases">
        <title>Genomic Encyclopedia of Archaeal and Bacterial Type Strains, Phase II (KMG-II): from individual species to whole genera.</title>
        <authorList>
            <person name="Goeker M."/>
        </authorList>
    </citation>
    <scope>NUCLEOTIDE SEQUENCE [LARGE SCALE GENOMIC DNA]</scope>
    <source>
        <strain evidence="3 4">DSM 18806</strain>
    </source>
</reference>
<dbReference type="InterPro" id="IPR038141">
    <property type="entry name" value="YutD-like_sf"/>
</dbReference>
<protein>
    <submittedName>
        <fullName evidence="3">Uncharacterized protein YutD</fullName>
    </submittedName>
</protein>
<keyword evidence="4" id="KW-1185">Reference proteome</keyword>
<dbReference type="AlphaFoldDB" id="A0A2T5IJ31"/>
<evidence type="ECO:0000256" key="2">
    <source>
        <dbReference type="SAM" id="MobiDB-lite"/>
    </source>
</evidence>
<dbReference type="Proteomes" id="UP000244161">
    <property type="component" value="Unassembled WGS sequence"/>
</dbReference>
<gene>
    <name evidence="3" type="ORF">C8U37_112110</name>
</gene>
<sequence length="241" mass="27735">MDKKELLDESLKTQVDSLLETIADDSESETSDRNEEEEIVKLLDDKRLLVGTQEYELSIDHREGFDAEALAGRYTSILSKYDYIVGDWGYEQLRLKGFYRNNNSKVSQDKKISFLEDYLYEYCNFGCAYFVIEKTRAEKEKITKTKRNRKRKNREANREELPADATVQTAAQSTPTPAPAQPNKNKVTKNVERPKSQGKKKGFVIKDVNAKDAQPMDKPKTTTTRSAKGEKKSFQIKKIEQ</sequence>
<dbReference type="EMBL" id="QAOM01000012">
    <property type="protein sequence ID" value="PTQ83840.1"/>
    <property type="molecule type" value="Genomic_DNA"/>
</dbReference>